<reference evidence="3" key="2">
    <citation type="submission" date="2021-02" db="EMBL/GenBank/DDBJ databases">
        <authorList>
            <person name="Kimball J.A."/>
            <person name="Haas M.W."/>
            <person name="Macchietto M."/>
            <person name="Kono T."/>
            <person name="Duquette J."/>
            <person name="Shao M."/>
        </authorList>
    </citation>
    <scope>NUCLEOTIDE SEQUENCE</scope>
    <source>
        <tissue evidence="3">Fresh leaf tissue</tissue>
    </source>
</reference>
<reference evidence="3" key="1">
    <citation type="journal article" date="2021" name="bioRxiv">
        <title>Whole Genome Assembly and Annotation of Northern Wild Rice, Zizania palustris L., Supports a Whole Genome Duplication in the Zizania Genus.</title>
        <authorList>
            <person name="Haas M."/>
            <person name="Kono T."/>
            <person name="Macchietto M."/>
            <person name="Millas R."/>
            <person name="McGilp L."/>
            <person name="Shao M."/>
            <person name="Duquette J."/>
            <person name="Hirsch C.N."/>
            <person name="Kimball J."/>
        </authorList>
    </citation>
    <scope>NUCLEOTIDE SEQUENCE</scope>
    <source>
        <tissue evidence="3">Fresh leaf tissue</tissue>
    </source>
</reference>
<comment type="caution">
    <text evidence="3">The sequence shown here is derived from an EMBL/GenBank/DDBJ whole genome shotgun (WGS) entry which is preliminary data.</text>
</comment>
<evidence type="ECO:0000313" key="3">
    <source>
        <dbReference type="EMBL" id="KAG8047912.1"/>
    </source>
</evidence>
<feature type="region of interest" description="Disordered" evidence="2">
    <location>
        <begin position="1"/>
        <end position="37"/>
    </location>
</feature>
<protein>
    <submittedName>
        <fullName evidence="3">Uncharacterized protein</fullName>
    </submittedName>
</protein>
<accession>A0A8J5UX73</accession>
<gene>
    <name evidence="3" type="ORF">GUJ93_ZPchr0008g11865</name>
</gene>
<dbReference type="AlphaFoldDB" id="A0A8J5UX73"/>
<name>A0A8J5UX73_ZIZPA</name>
<keyword evidence="1" id="KW-0175">Coiled coil</keyword>
<evidence type="ECO:0000256" key="1">
    <source>
        <dbReference type="SAM" id="Coils"/>
    </source>
</evidence>
<feature type="compositionally biased region" description="Basic and acidic residues" evidence="2">
    <location>
        <begin position="8"/>
        <end position="24"/>
    </location>
</feature>
<evidence type="ECO:0000313" key="4">
    <source>
        <dbReference type="Proteomes" id="UP000729402"/>
    </source>
</evidence>
<keyword evidence="4" id="KW-1185">Reference proteome</keyword>
<evidence type="ECO:0000256" key="2">
    <source>
        <dbReference type="SAM" id="MobiDB-lite"/>
    </source>
</evidence>
<dbReference type="Proteomes" id="UP000729402">
    <property type="component" value="Unassembled WGS sequence"/>
</dbReference>
<proteinExistence type="predicted"/>
<dbReference type="EMBL" id="JAAALK010000290">
    <property type="protein sequence ID" value="KAG8047912.1"/>
    <property type="molecule type" value="Genomic_DNA"/>
</dbReference>
<feature type="coiled-coil region" evidence="1">
    <location>
        <begin position="114"/>
        <end position="148"/>
    </location>
</feature>
<sequence length="152" mass="17132">MAGRKQKRDASGRFRARTPTDRNNRNSSASSDDTSLDMEMCPIVPSRRCKSSGRRAMIIIDSSGDADDNGKRLRYQAPASGCCTKRQQATTFIKKERSISRVNSKGGKKRELSFQKVSEKLHVLNDKIDALSEKLHVLTMKIDALIEKLFRK</sequence>
<organism evidence="3 4">
    <name type="scientific">Zizania palustris</name>
    <name type="common">Northern wild rice</name>
    <dbReference type="NCBI Taxonomy" id="103762"/>
    <lineage>
        <taxon>Eukaryota</taxon>
        <taxon>Viridiplantae</taxon>
        <taxon>Streptophyta</taxon>
        <taxon>Embryophyta</taxon>
        <taxon>Tracheophyta</taxon>
        <taxon>Spermatophyta</taxon>
        <taxon>Magnoliopsida</taxon>
        <taxon>Liliopsida</taxon>
        <taxon>Poales</taxon>
        <taxon>Poaceae</taxon>
        <taxon>BOP clade</taxon>
        <taxon>Oryzoideae</taxon>
        <taxon>Oryzeae</taxon>
        <taxon>Zizaniinae</taxon>
        <taxon>Zizania</taxon>
    </lineage>
</organism>